<dbReference type="PANTHER" id="PTHR11161">
    <property type="entry name" value="O-ACYLTRANSFERASE"/>
    <property type="match status" value="1"/>
</dbReference>
<feature type="transmembrane region" description="Helical" evidence="2">
    <location>
        <begin position="468"/>
        <end position="488"/>
    </location>
</feature>
<evidence type="ECO:0000256" key="3">
    <source>
        <dbReference type="SAM" id="SignalP"/>
    </source>
</evidence>
<feature type="transmembrane region" description="Helical" evidence="2">
    <location>
        <begin position="586"/>
        <end position="607"/>
    </location>
</feature>
<feature type="transmembrane region" description="Helical" evidence="2">
    <location>
        <begin position="432"/>
        <end position="448"/>
    </location>
</feature>
<dbReference type="PANTHER" id="PTHR11161:SF0">
    <property type="entry name" value="O-ACYLTRANSFERASE LIKE PROTEIN"/>
    <property type="match status" value="1"/>
</dbReference>
<keyword evidence="2" id="KW-0472">Membrane</keyword>
<dbReference type="Pfam" id="PF01757">
    <property type="entry name" value="Acyl_transf_3"/>
    <property type="match status" value="1"/>
</dbReference>
<reference evidence="5" key="1">
    <citation type="submission" date="2022-01" db="EMBL/GenBank/DDBJ databases">
        <authorList>
            <person name="Braso-Vives M."/>
        </authorList>
    </citation>
    <scope>NUCLEOTIDE SEQUENCE</scope>
</reference>
<gene>
    <name evidence="5" type="primary">Hypp1379</name>
    <name evidence="5" type="ORF">BLAG_LOCUS13942</name>
</gene>
<dbReference type="InterPro" id="IPR002656">
    <property type="entry name" value="Acyl_transf_3_dom"/>
</dbReference>
<name>A0A8J9ZJY8_BRALA</name>
<feature type="signal peptide" evidence="3">
    <location>
        <begin position="1"/>
        <end position="23"/>
    </location>
</feature>
<evidence type="ECO:0000313" key="6">
    <source>
        <dbReference type="Proteomes" id="UP000838412"/>
    </source>
</evidence>
<protein>
    <submittedName>
        <fullName evidence="5">Hypp1379 protein</fullName>
    </submittedName>
</protein>
<keyword evidence="3" id="KW-0732">Signal</keyword>
<evidence type="ECO:0000313" key="5">
    <source>
        <dbReference type="EMBL" id="CAH1254592.1"/>
    </source>
</evidence>
<feature type="transmembrane region" description="Helical" evidence="2">
    <location>
        <begin position="549"/>
        <end position="574"/>
    </location>
</feature>
<keyword evidence="2" id="KW-0812">Transmembrane</keyword>
<keyword evidence="6" id="KW-1185">Reference proteome</keyword>
<proteinExistence type="predicted"/>
<dbReference type="GO" id="GO:0016747">
    <property type="term" value="F:acyltransferase activity, transferring groups other than amino-acyl groups"/>
    <property type="evidence" value="ECO:0007669"/>
    <property type="project" value="InterPro"/>
</dbReference>
<accession>A0A8J9ZJY8</accession>
<feature type="chain" id="PRO_5035461393" evidence="3">
    <location>
        <begin position="24"/>
        <end position="723"/>
    </location>
</feature>
<feature type="transmembrane region" description="Helical" evidence="2">
    <location>
        <begin position="405"/>
        <end position="425"/>
    </location>
</feature>
<dbReference type="OrthoDB" id="207378at2759"/>
<dbReference type="AlphaFoldDB" id="A0A8J9ZJY8"/>
<feature type="transmembrane region" description="Helical" evidence="2">
    <location>
        <begin position="275"/>
        <end position="296"/>
    </location>
</feature>
<dbReference type="InterPro" id="IPR052728">
    <property type="entry name" value="O2_lipid_transport_reg"/>
</dbReference>
<feature type="domain" description="Acyltransferase 3" evidence="4">
    <location>
        <begin position="269"/>
        <end position="628"/>
    </location>
</feature>
<organism evidence="5 6">
    <name type="scientific">Branchiostoma lanceolatum</name>
    <name type="common">Common lancelet</name>
    <name type="synonym">Amphioxus lanceolatum</name>
    <dbReference type="NCBI Taxonomy" id="7740"/>
    <lineage>
        <taxon>Eukaryota</taxon>
        <taxon>Metazoa</taxon>
        <taxon>Chordata</taxon>
        <taxon>Cephalochordata</taxon>
        <taxon>Leptocardii</taxon>
        <taxon>Amphioxiformes</taxon>
        <taxon>Branchiostomatidae</taxon>
        <taxon>Branchiostoma</taxon>
    </lineage>
</organism>
<feature type="region of interest" description="Disordered" evidence="1">
    <location>
        <begin position="651"/>
        <end position="670"/>
    </location>
</feature>
<feature type="transmembrane region" description="Helical" evidence="2">
    <location>
        <begin position="308"/>
        <end position="331"/>
    </location>
</feature>
<feature type="transmembrane region" description="Helical" evidence="2">
    <location>
        <begin position="197"/>
        <end position="227"/>
    </location>
</feature>
<evidence type="ECO:0000256" key="2">
    <source>
        <dbReference type="SAM" id="Phobius"/>
    </source>
</evidence>
<keyword evidence="2" id="KW-1133">Transmembrane helix</keyword>
<evidence type="ECO:0000256" key="1">
    <source>
        <dbReference type="SAM" id="MobiDB-lite"/>
    </source>
</evidence>
<feature type="transmembrane region" description="Helical" evidence="2">
    <location>
        <begin position="613"/>
        <end position="635"/>
    </location>
</feature>
<dbReference type="EMBL" id="OV696687">
    <property type="protein sequence ID" value="CAH1254592.1"/>
    <property type="molecule type" value="Genomic_DNA"/>
</dbReference>
<feature type="transmembrane region" description="Helical" evidence="2">
    <location>
        <begin position="508"/>
        <end position="529"/>
    </location>
</feature>
<evidence type="ECO:0000259" key="4">
    <source>
        <dbReference type="Pfam" id="PF01757"/>
    </source>
</evidence>
<dbReference type="Proteomes" id="UP000838412">
    <property type="component" value="Chromosome 2"/>
</dbReference>
<sequence>MAANVAVILIFLSLICYPKTTQATYMAMQATNQTFVESSYGPGNIPINWTASWERLEDAVSLLCFHHAYALHNYTASSKTYAGHTMNNTGRVDFPARSGKESVDKNKPVECKLAADSAQDLPPSFQAMYCTVSWTEKPQLSTSSDAGLQGLCAPMSCIEREVALLVETGLLGIKPKTPRDVDYIDCERNEDDARSGALGIISTIAGVSVLVLVLVGTMYEFIITVYYTEERKRSLTAASKCGRFLMCFSAYSNTKKVFDTRQSPGQLPALHGLRVLSCLWIIYGHVDFYAMFFNLSNRSEYDGRRREWWYFVLDCNNMAVDTFLVLSAFLVTHWLLNQLKKNNGEFTWKDLGRHYLHRYWRLTPVYLYLVLLMLPSEKGCQTYWWANLLYLNNYFTGDERRCVGVAWYLAVDMQMFIIAPGLILVMYKKPKLGVTINVLLVVLSWVFYGGLRQLDPIAEPKGVGNSYFWTPGRMGPYIMGILLAYLLFRTNSKVPNTRATKVRMLVGWAVGITLGLVATVMPTMLRAMTPWPGFEIRANIGWSAVERSIFAASVCWIIYACCAGYGGIVSEFLSWKAWLPLSRLSYVTYLIHSMHISVFYGIFESLIYNGLAWVVIFAGLSVWSFCSACMYSLAVEVPFSELGKMIIPQRRGRQPENGKAPAPTGAEEPETLPLQGTVAWRTDATVDSPYWSPSYYTETRPRKSSHLNVNLKHSSPPESHIFL</sequence>